<dbReference type="OMA" id="TENGCRV"/>
<dbReference type="SUPFAM" id="SSF52266">
    <property type="entry name" value="SGNH hydrolase"/>
    <property type="match status" value="1"/>
</dbReference>
<proteinExistence type="inferred from homology"/>
<name>A0A1S3XBD8_TOBAC</name>
<dbReference type="GO" id="GO:0005576">
    <property type="term" value="C:extracellular region"/>
    <property type="evidence" value="ECO:0000318"/>
    <property type="project" value="GO_Central"/>
</dbReference>
<evidence type="ECO:0000256" key="1">
    <source>
        <dbReference type="ARBA" id="ARBA00008668"/>
    </source>
</evidence>
<dbReference type="KEGG" id="nta:107763268"/>
<reference evidence="2" key="1">
    <citation type="journal article" date="2014" name="Nat. Commun.">
        <title>The tobacco genome sequence and its comparison with those of tomato and potato.</title>
        <authorList>
            <person name="Sierro N."/>
            <person name="Battey J.N."/>
            <person name="Ouadi S."/>
            <person name="Bakaher N."/>
            <person name="Bovet L."/>
            <person name="Willig A."/>
            <person name="Goepfert S."/>
            <person name="Peitsch M.C."/>
            <person name="Ivanov N.V."/>
        </authorList>
    </citation>
    <scope>NUCLEOTIDE SEQUENCE [LARGE SCALE GENOMIC DNA]</scope>
</reference>
<reference evidence="3" key="2">
    <citation type="submission" date="2025-08" db="UniProtKB">
        <authorList>
            <consortium name="RefSeq"/>
        </authorList>
    </citation>
    <scope>IDENTIFICATION</scope>
    <source>
        <tissue evidence="3">Leaf</tissue>
    </source>
</reference>
<dbReference type="Gene3D" id="3.40.50.1110">
    <property type="entry name" value="SGNH hydrolase"/>
    <property type="match status" value="1"/>
</dbReference>
<dbReference type="RefSeq" id="XP_016437226.1">
    <property type="nucleotide sequence ID" value="XM_016581740.1"/>
</dbReference>
<organism evidence="2 3">
    <name type="scientific">Nicotiana tabacum</name>
    <name type="common">Common tobacco</name>
    <dbReference type="NCBI Taxonomy" id="4097"/>
    <lineage>
        <taxon>Eukaryota</taxon>
        <taxon>Viridiplantae</taxon>
        <taxon>Streptophyta</taxon>
        <taxon>Embryophyta</taxon>
        <taxon>Tracheophyta</taxon>
        <taxon>Spermatophyta</taxon>
        <taxon>Magnoliopsida</taxon>
        <taxon>eudicotyledons</taxon>
        <taxon>Gunneridae</taxon>
        <taxon>Pentapetalae</taxon>
        <taxon>asterids</taxon>
        <taxon>lamiids</taxon>
        <taxon>Solanales</taxon>
        <taxon>Solanaceae</taxon>
        <taxon>Nicotianoideae</taxon>
        <taxon>Nicotianeae</taxon>
        <taxon>Nicotiana</taxon>
    </lineage>
</organism>
<accession>A0A1S3XBD8</accession>
<dbReference type="InterPro" id="IPR036514">
    <property type="entry name" value="SGNH_hydro_sf"/>
</dbReference>
<dbReference type="InterPro" id="IPR035669">
    <property type="entry name" value="SGNH_plant_lipase-like"/>
</dbReference>
<dbReference type="OrthoDB" id="1600564at2759"/>
<dbReference type="PANTHER" id="PTHR45642">
    <property type="entry name" value="GDSL ESTERASE/LIPASE EXL3"/>
    <property type="match status" value="1"/>
</dbReference>
<evidence type="ECO:0000313" key="2">
    <source>
        <dbReference type="Proteomes" id="UP000790787"/>
    </source>
</evidence>
<dbReference type="InterPro" id="IPR050592">
    <property type="entry name" value="GDSL_lipolytic_enzyme"/>
</dbReference>
<dbReference type="RefSeq" id="XP_016437226.1">
    <property type="nucleotide sequence ID" value="XM_016581740.2"/>
</dbReference>
<dbReference type="CDD" id="cd01837">
    <property type="entry name" value="SGNH_plant_lipase_like"/>
    <property type="match status" value="1"/>
</dbReference>
<dbReference type="PANTHER" id="PTHR45642:SF38">
    <property type="entry name" value="GDSL ESTERASE_LIPASE EXL3-LIKE"/>
    <property type="match status" value="1"/>
</dbReference>
<dbReference type="FunFam" id="3.40.50.1110:FF:000003">
    <property type="entry name" value="GDSL esterase/lipase APG"/>
    <property type="match status" value="1"/>
</dbReference>
<keyword evidence="2" id="KW-1185">Reference proteome</keyword>
<protein>
    <submittedName>
        <fullName evidence="3">GDSL esterase/lipase EXL3-like</fullName>
    </submittedName>
</protein>
<dbReference type="AlphaFoldDB" id="A0A1S3XBD8"/>
<dbReference type="GeneID" id="107763268"/>
<evidence type="ECO:0000313" key="3">
    <source>
        <dbReference type="RefSeq" id="XP_016437226.1"/>
    </source>
</evidence>
<dbReference type="PaxDb" id="4097-A0A1S3XBD8"/>
<gene>
    <name evidence="3" type="primary">LOC107763268</name>
</gene>
<dbReference type="Proteomes" id="UP000790787">
    <property type="component" value="Chromosome 11"/>
</dbReference>
<comment type="similarity">
    <text evidence="1">Belongs to the 'GDSL' lipolytic enzyme family.</text>
</comment>
<dbReference type="GO" id="GO:0016788">
    <property type="term" value="F:hydrolase activity, acting on ester bonds"/>
    <property type="evidence" value="ECO:0007669"/>
    <property type="project" value="InterPro"/>
</dbReference>
<sequence length="376" mass="41619">MSELPNLYTMLYSRLVMNGMLFSLYKVFVMLISSSCCEAKVKLPPNVVVKAVYAFGDSIVDQGNNNNILTTPVKCNFPPYGKDFMGGIPTGRFSNAKTPPDMIAKELGLKELIPAYPDPNLKDEDLKTGVSFASGGSGYDPRTSTINSAIPLSAQLNHFLEYIGKLKELVGEEEGNYILNNSLFILVAGSVDIAGLTGSYYEDVIRQKLYDIDSYTNLLAAYAFDFVQELYKLGARNIAFLGVPPLGCLPAQRTLAGGPARMCAEEYNQASELANTKFSIAIDSLHKKFPQYKLVFIDAYNSLLDCIVNPQKYGLEEVQKGCCGSGNIEVSILCNKFSGICEDDTKYLFWDSYHLTEKGYRILVDRIIKNYTNSFS</sequence>
<dbReference type="InterPro" id="IPR001087">
    <property type="entry name" value="GDSL"/>
</dbReference>
<dbReference type="Pfam" id="PF00657">
    <property type="entry name" value="Lipase_GDSL"/>
    <property type="match status" value="1"/>
</dbReference>